<evidence type="ECO:0008006" key="3">
    <source>
        <dbReference type="Google" id="ProtNLM"/>
    </source>
</evidence>
<reference evidence="1" key="1">
    <citation type="submission" date="2021-05" db="EMBL/GenBank/DDBJ databases">
        <title>A free-living protist that lacks canonical eukaryotic 1 DNA replication and segregation systems.</title>
        <authorList>
            <person name="Salas-Leiva D.E."/>
            <person name="Tromer E.C."/>
            <person name="Curtis B.A."/>
            <person name="Jerlstrom-Hultqvist J."/>
            <person name="Kolisko M."/>
            <person name="Yi Z."/>
            <person name="Salas-Leiva J.S."/>
            <person name="Gallot-Lavallee L."/>
            <person name="Kops G.J.P.L."/>
            <person name="Archibald J.M."/>
            <person name="Simpson A.G.B."/>
            <person name="Roger A.J."/>
        </authorList>
    </citation>
    <scope>NUCLEOTIDE SEQUENCE</scope>
    <source>
        <strain evidence="1">BICM</strain>
    </source>
</reference>
<dbReference type="EMBL" id="JAHDYR010000015">
    <property type="protein sequence ID" value="KAG9394285.1"/>
    <property type="molecule type" value="Genomic_DNA"/>
</dbReference>
<name>A0A8J6EA67_9EUKA</name>
<gene>
    <name evidence="1" type="ORF">J8273_3918</name>
</gene>
<dbReference type="InterPro" id="IPR043128">
    <property type="entry name" value="Rev_trsase/Diguanyl_cyclase"/>
</dbReference>
<keyword evidence="2" id="KW-1185">Reference proteome</keyword>
<dbReference type="OrthoDB" id="8041546at2759"/>
<dbReference type="InterPro" id="IPR043502">
    <property type="entry name" value="DNA/RNA_pol_sf"/>
</dbReference>
<dbReference type="PANTHER" id="PTHR24559">
    <property type="entry name" value="TRANSPOSON TY3-I GAG-POL POLYPROTEIN"/>
    <property type="match status" value="1"/>
</dbReference>
<organism evidence="1 2">
    <name type="scientific">Carpediemonas membranifera</name>
    <dbReference type="NCBI Taxonomy" id="201153"/>
    <lineage>
        <taxon>Eukaryota</taxon>
        <taxon>Metamonada</taxon>
        <taxon>Carpediemonas-like organisms</taxon>
        <taxon>Carpediemonas</taxon>
    </lineage>
</organism>
<dbReference type="AlphaFoldDB" id="A0A8J6EA67"/>
<accession>A0A8J6EA67</accession>
<dbReference type="Gene3D" id="3.30.70.270">
    <property type="match status" value="1"/>
</dbReference>
<evidence type="ECO:0000313" key="1">
    <source>
        <dbReference type="EMBL" id="KAG9394285.1"/>
    </source>
</evidence>
<sequence length="216" mass="24206">MCHEVPLKMCKSPFTPKGLATTVSAYGVDCDYDLLLSYQTIVEWGILPSLCEPSQSDTDDALEPYVPEPEPLQAYALSSDHIPTHDRILAAYAHCFDVREGFSALEPYDLVLKEDRVVATRSNYVPYQKQGLFDDHVNELLAKKYIEASFSPYSSPALLVPKGKDKTRMLVDFRRINDLTAPFDYPIPEVNTCLTRLAGAKVFATLDLSKGYHPSH</sequence>
<dbReference type="PANTHER" id="PTHR24559:SF444">
    <property type="entry name" value="REVERSE TRANSCRIPTASE DOMAIN-CONTAINING PROTEIN"/>
    <property type="match status" value="1"/>
</dbReference>
<dbReference type="SUPFAM" id="SSF56672">
    <property type="entry name" value="DNA/RNA polymerases"/>
    <property type="match status" value="1"/>
</dbReference>
<comment type="caution">
    <text evidence="1">The sequence shown here is derived from an EMBL/GenBank/DDBJ whole genome shotgun (WGS) entry which is preliminary data.</text>
</comment>
<protein>
    <recommendedName>
        <fullName evidence="3">Reverse transcriptase domain-containing protein</fullName>
    </recommendedName>
</protein>
<dbReference type="Proteomes" id="UP000717585">
    <property type="component" value="Unassembled WGS sequence"/>
</dbReference>
<dbReference type="InterPro" id="IPR053134">
    <property type="entry name" value="RNA-dir_DNA_polymerase"/>
</dbReference>
<proteinExistence type="predicted"/>
<dbReference type="Gene3D" id="3.10.10.10">
    <property type="entry name" value="HIV Type 1 Reverse Transcriptase, subunit A, domain 1"/>
    <property type="match status" value="1"/>
</dbReference>
<evidence type="ECO:0000313" key="2">
    <source>
        <dbReference type="Proteomes" id="UP000717585"/>
    </source>
</evidence>